<keyword evidence="3 5" id="KW-1133">Transmembrane helix</keyword>
<keyword evidence="2 5" id="KW-0812">Transmembrane</keyword>
<accession>A0A242A3F0</accession>
<feature type="transmembrane region" description="Helical" evidence="5">
    <location>
        <begin position="45"/>
        <end position="65"/>
    </location>
</feature>
<evidence type="ECO:0000313" key="7">
    <source>
        <dbReference type="EMBL" id="OTN75565.1"/>
    </source>
</evidence>
<evidence type="ECO:0000313" key="8">
    <source>
        <dbReference type="Proteomes" id="UP000195043"/>
    </source>
</evidence>
<feature type="domain" description="ABC-2 type transporter transmembrane" evidence="6">
    <location>
        <begin position="3"/>
        <end position="171"/>
    </location>
</feature>
<feature type="transmembrane region" description="Helical" evidence="5">
    <location>
        <begin position="95"/>
        <end position="116"/>
    </location>
</feature>
<dbReference type="STRING" id="1834191.A5886_000639"/>
<evidence type="ECO:0000256" key="1">
    <source>
        <dbReference type="ARBA" id="ARBA00004141"/>
    </source>
</evidence>
<feature type="transmembrane region" description="Helical" evidence="5">
    <location>
        <begin position="12"/>
        <end position="33"/>
    </location>
</feature>
<feature type="transmembrane region" description="Helical" evidence="5">
    <location>
        <begin position="156"/>
        <end position="173"/>
    </location>
</feature>
<feature type="transmembrane region" description="Helical" evidence="5">
    <location>
        <begin position="128"/>
        <end position="149"/>
    </location>
</feature>
<comment type="caution">
    <text evidence="7">The sequence shown here is derived from an EMBL/GenBank/DDBJ whole genome shotgun (WGS) entry which is preliminary data.</text>
</comment>
<dbReference type="GO" id="GO:0140359">
    <property type="term" value="F:ABC-type transporter activity"/>
    <property type="evidence" value="ECO:0007669"/>
    <property type="project" value="InterPro"/>
</dbReference>
<dbReference type="EMBL" id="NGKU01000001">
    <property type="protein sequence ID" value="OTN75565.1"/>
    <property type="molecule type" value="Genomic_DNA"/>
</dbReference>
<dbReference type="Pfam" id="PF01061">
    <property type="entry name" value="ABC2_membrane"/>
    <property type="match status" value="1"/>
</dbReference>
<feature type="transmembrane region" description="Helical" evidence="5">
    <location>
        <begin position="179"/>
        <end position="201"/>
    </location>
</feature>
<dbReference type="GO" id="GO:0016020">
    <property type="term" value="C:membrane"/>
    <property type="evidence" value="ECO:0007669"/>
    <property type="project" value="UniProtKB-SubCell"/>
</dbReference>
<feature type="transmembrane region" description="Helical" evidence="5">
    <location>
        <begin position="257"/>
        <end position="279"/>
    </location>
</feature>
<comment type="subcellular location">
    <subcellularLocation>
        <location evidence="1">Membrane</location>
        <topology evidence="1">Multi-pass membrane protein</topology>
    </subcellularLocation>
</comment>
<gene>
    <name evidence="7" type="ORF">A5886_000639</name>
</gene>
<evidence type="ECO:0000259" key="6">
    <source>
        <dbReference type="Pfam" id="PF01061"/>
    </source>
</evidence>
<dbReference type="OrthoDB" id="9794512at2"/>
<name>A0A242A3F0_9ENTE</name>
<organism evidence="7 8">
    <name type="scientific">Candidatus Enterococcus testudinis</name>
    <dbReference type="NCBI Taxonomy" id="1834191"/>
    <lineage>
        <taxon>Bacteria</taxon>
        <taxon>Bacillati</taxon>
        <taxon>Bacillota</taxon>
        <taxon>Bacilli</taxon>
        <taxon>Lactobacillales</taxon>
        <taxon>Enterococcaceae</taxon>
        <taxon>Enterococcus</taxon>
    </lineage>
</organism>
<dbReference type="InterPro" id="IPR013525">
    <property type="entry name" value="ABC2_TM"/>
</dbReference>
<dbReference type="RefSeq" id="WP_086273610.1">
    <property type="nucleotide sequence ID" value="NZ_NGKU01000001.1"/>
</dbReference>
<keyword evidence="8" id="KW-1185">Reference proteome</keyword>
<sequence>MIAVYKREYRAYFQNMVGSFFLAFLIGFVGVYFVTYNLNYGYNFFAYALSSGLLMMILAVPILTMRSLSEERKSKTDQLLLTSPLKLSAVVIGKYLAMISILAMACLVFCLCPLIIKLQGDAHLKIDYIAIFVFFLIGCVYIAVGMFISALTESQIIAAIGTMAALLLIYFWSHLVSLLPSGAGANVVMLLVILVIVCLILHAYMQTMAITLTVGLVGTVGLLLSYWLKSTWFERLLPTKLADFDIPSILSNISDSYVLTLSSLVLLLSLIVVFNFLTLQVMQKRRWS</sequence>
<reference evidence="7 8" key="1">
    <citation type="submission" date="2017-05" db="EMBL/GenBank/DDBJ databases">
        <title>The Genome Sequence of Enterococcus sp. 8G7_MSG3316.</title>
        <authorList>
            <consortium name="The Broad Institute Genomics Platform"/>
            <consortium name="The Broad Institute Genomic Center for Infectious Diseases"/>
            <person name="Earl A."/>
            <person name="Manson A."/>
            <person name="Schwartman J."/>
            <person name="Gilmore M."/>
            <person name="Abouelleil A."/>
            <person name="Cao P."/>
            <person name="Chapman S."/>
            <person name="Cusick C."/>
            <person name="Shea T."/>
            <person name="Young S."/>
            <person name="Neafsey D."/>
            <person name="Nusbaum C."/>
            <person name="Birren B."/>
        </authorList>
    </citation>
    <scope>NUCLEOTIDE SEQUENCE [LARGE SCALE GENOMIC DNA]</scope>
    <source>
        <strain evidence="7 8">8G7_MSG3316</strain>
    </source>
</reference>
<protein>
    <recommendedName>
        <fullName evidence="6">ABC-2 type transporter transmembrane domain-containing protein</fullName>
    </recommendedName>
</protein>
<feature type="transmembrane region" description="Helical" evidence="5">
    <location>
        <begin position="208"/>
        <end position="228"/>
    </location>
</feature>
<evidence type="ECO:0000256" key="5">
    <source>
        <dbReference type="SAM" id="Phobius"/>
    </source>
</evidence>
<evidence type="ECO:0000256" key="4">
    <source>
        <dbReference type="ARBA" id="ARBA00023136"/>
    </source>
</evidence>
<evidence type="ECO:0000256" key="3">
    <source>
        <dbReference type="ARBA" id="ARBA00022989"/>
    </source>
</evidence>
<proteinExistence type="predicted"/>
<keyword evidence="4 5" id="KW-0472">Membrane</keyword>
<evidence type="ECO:0000256" key="2">
    <source>
        <dbReference type="ARBA" id="ARBA00022692"/>
    </source>
</evidence>
<dbReference type="Proteomes" id="UP000195043">
    <property type="component" value="Unassembled WGS sequence"/>
</dbReference>
<dbReference type="AlphaFoldDB" id="A0A242A3F0"/>